<protein>
    <submittedName>
        <fullName evidence="1">Uncharacterized protein</fullName>
    </submittedName>
</protein>
<dbReference type="GeneID" id="36409280"/>
<proteinExistence type="predicted"/>
<reference evidence="2" key="1">
    <citation type="submission" date="2014-09" db="EMBL/GenBank/DDBJ databases">
        <authorList>
            <person name="Sharma Rahul"/>
            <person name="Thines Marco"/>
        </authorList>
    </citation>
    <scope>NUCLEOTIDE SEQUENCE [LARGE SCALE GENOMIC DNA]</scope>
</reference>
<evidence type="ECO:0000313" key="2">
    <source>
        <dbReference type="Proteomes" id="UP000054928"/>
    </source>
</evidence>
<organism evidence="1 2">
    <name type="scientific">Plasmopara halstedii</name>
    <name type="common">Downy mildew of sunflower</name>
    <dbReference type="NCBI Taxonomy" id="4781"/>
    <lineage>
        <taxon>Eukaryota</taxon>
        <taxon>Sar</taxon>
        <taxon>Stramenopiles</taxon>
        <taxon>Oomycota</taxon>
        <taxon>Peronosporomycetes</taxon>
        <taxon>Peronosporales</taxon>
        <taxon>Peronosporaceae</taxon>
        <taxon>Plasmopara</taxon>
    </lineage>
</organism>
<dbReference type="AlphaFoldDB" id="A0A0N7L6D2"/>
<sequence length="57" mass="6379">MTYEACVASRRWEAKFGDIAAEYSDPQKAASNHPWVLGARSRQCEPMSDNSLARFTA</sequence>
<dbReference type="EMBL" id="CCYD01000810">
    <property type="protein sequence ID" value="CEG43947.1"/>
    <property type="molecule type" value="Genomic_DNA"/>
</dbReference>
<dbReference type="Proteomes" id="UP000054928">
    <property type="component" value="Unassembled WGS sequence"/>
</dbReference>
<accession>A0A0N7L6D2</accession>
<dbReference type="RefSeq" id="XP_024580316.1">
    <property type="nucleotide sequence ID" value="XM_024729994.1"/>
</dbReference>
<evidence type="ECO:0000313" key="1">
    <source>
        <dbReference type="EMBL" id="CEG43947.1"/>
    </source>
</evidence>
<name>A0A0N7L6D2_PLAHL</name>
<keyword evidence="2" id="KW-1185">Reference proteome</keyword>